<dbReference type="EMBL" id="JAAIUW010000013">
    <property type="protein sequence ID" value="KAF7803243.1"/>
    <property type="molecule type" value="Genomic_DNA"/>
</dbReference>
<organism evidence="1 2">
    <name type="scientific">Senna tora</name>
    <dbReference type="NCBI Taxonomy" id="362788"/>
    <lineage>
        <taxon>Eukaryota</taxon>
        <taxon>Viridiplantae</taxon>
        <taxon>Streptophyta</taxon>
        <taxon>Embryophyta</taxon>
        <taxon>Tracheophyta</taxon>
        <taxon>Spermatophyta</taxon>
        <taxon>Magnoliopsida</taxon>
        <taxon>eudicotyledons</taxon>
        <taxon>Gunneridae</taxon>
        <taxon>Pentapetalae</taxon>
        <taxon>rosids</taxon>
        <taxon>fabids</taxon>
        <taxon>Fabales</taxon>
        <taxon>Fabaceae</taxon>
        <taxon>Caesalpinioideae</taxon>
        <taxon>Cassia clade</taxon>
        <taxon>Senna</taxon>
    </lineage>
</organism>
<reference evidence="1" key="1">
    <citation type="submission" date="2020-09" db="EMBL/GenBank/DDBJ databases">
        <title>Genome-Enabled Discovery of Anthraquinone Biosynthesis in Senna tora.</title>
        <authorList>
            <person name="Kang S.-H."/>
            <person name="Pandey R.P."/>
            <person name="Lee C.-M."/>
            <person name="Sim J.-S."/>
            <person name="Jeong J.-T."/>
            <person name="Choi B.-S."/>
            <person name="Jung M."/>
            <person name="Ginzburg D."/>
            <person name="Zhao K."/>
            <person name="Won S.Y."/>
            <person name="Oh T.-J."/>
            <person name="Yu Y."/>
            <person name="Kim N.-H."/>
            <person name="Lee O.R."/>
            <person name="Lee T.-H."/>
            <person name="Bashyal P."/>
            <person name="Kim T.-S."/>
            <person name="Lee W.-H."/>
            <person name="Kawkins C."/>
            <person name="Kim C.-K."/>
            <person name="Kim J.S."/>
            <person name="Ahn B.O."/>
            <person name="Rhee S.Y."/>
            <person name="Sohng J.K."/>
        </authorList>
    </citation>
    <scope>NUCLEOTIDE SEQUENCE</scope>
    <source>
        <tissue evidence="1">Leaf</tissue>
    </source>
</reference>
<sequence>MNEEEELDYCLTCGRTVNVTLRLSTGAEVRRRNLSGGWRRRTPNSMPTCLGVDTELRLPCSARLHCWCGYIYREREDDQVNFRPRTH</sequence>
<protein>
    <submittedName>
        <fullName evidence="1">Uncharacterized protein</fullName>
    </submittedName>
</protein>
<dbReference type="AlphaFoldDB" id="A0A834SFV9"/>
<gene>
    <name evidence="1" type="ORF">G2W53_042354</name>
</gene>
<comment type="caution">
    <text evidence="1">The sequence shown here is derived from an EMBL/GenBank/DDBJ whole genome shotgun (WGS) entry which is preliminary data.</text>
</comment>
<evidence type="ECO:0000313" key="1">
    <source>
        <dbReference type="EMBL" id="KAF7803243.1"/>
    </source>
</evidence>
<proteinExistence type="predicted"/>
<accession>A0A834SFV9</accession>
<evidence type="ECO:0000313" key="2">
    <source>
        <dbReference type="Proteomes" id="UP000634136"/>
    </source>
</evidence>
<name>A0A834SFV9_9FABA</name>
<keyword evidence="2" id="KW-1185">Reference proteome</keyword>
<dbReference type="Proteomes" id="UP000634136">
    <property type="component" value="Unassembled WGS sequence"/>
</dbReference>